<evidence type="ECO:0000256" key="1">
    <source>
        <dbReference type="ARBA" id="ARBA00022676"/>
    </source>
</evidence>
<evidence type="ECO:0000259" key="3">
    <source>
        <dbReference type="Pfam" id="PF00534"/>
    </source>
</evidence>
<dbReference type="Gene3D" id="3.40.50.2000">
    <property type="entry name" value="Glycogen Phosphorylase B"/>
    <property type="match status" value="2"/>
</dbReference>
<dbReference type="PANTHER" id="PTHR12526">
    <property type="entry name" value="GLYCOSYLTRANSFERASE"/>
    <property type="match status" value="1"/>
</dbReference>
<keyword evidence="1 4" id="KW-0328">Glycosyltransferase</keyword>
<organism evidence="4 5">
    <name type="scientific">Parapedobacter deserti</name>
    <dbReference type="NCBI Taxonomy" id="1912957"/>
    <lineage>
        <taxon>Bacteria</taxon>
        <taxon>Pseudomonadati</taxon>
        <taxon>Bacteroidota</taxon>
        <taxon>Sphingobacteriia</taxon>
        <taxon>Sphingobacteriales</taxon>
        <taxon>Sphingobacteriaceae</taxon>
        <taxon>Parapedobacter</taxon>
    </lineage>
</organism>
<gene>
    <name evidence="4" type="ORF">ACFOET_15195</name>
</gene>
<evidence type="ECO:0000313" key="4">
    <source>
        <dbReference type="EMBL" id="MFC3198968.1"/>
    </source>
</evidence>
<dbReference type="EC" id="2.4.-.-" evidence="4"/>
<dbReference type="EMBL" id="JBHRTA010000038">
    <property type="protein sequence ID" value="MFC3198968.1"/>
    <property type="molecule type" value="Genomic_DNA"/>
</dbReference>
<dbReference type="Pfam" id="PF00534">
    <property type="entry name" value="Glycos_transf_1"/>
    <property type="match status" value="1"/>
</dbReference>
<accession>A0ABV7JRR6</accession>
<protein>
    <submittedName>
        <fullName evidence="4">Glycosyltransferase family 4 protein</fullName>
        <ecNumber evidence="4">2.4.-.-</ecNumber>
    </submittedName>
</protein>
<evidence type="ECO:0000256" key="2">
    <source>
        <dbReference type="ARBA" id="ARBA00022679"/>
    </source>
</evidence>
<name>A0ABV7JRR6_9SPHI</name>
<dbReference type="CDD" id="cd03801">
    <property type="entry name" value="GT4_PimA-like"/>
    <property type="match status" value="1"/>
</dbReference>
<evidence type="ECO:0000313" key="5">
    <source>
        <dbReference type="Proteomes" id="UP001595526"/>
    </source>
</evidence>
<dbReference type="InterPro" id="IPR001296">
    <property type="entry name" value="Glyco_trans_1"/>
</dbReference>
<sequence>MRVSIAHPTGNANVRNAVEGLLQAGLLGSFYTTIALFPGTLAYGISGVGPLKEFRKRTYAAALKPYTQAYPANELCRLLSEKAKLTSFVKHENGRFCIDRIYHALDKKVARNTKAFDAIYAYEDGALASFQAAKPNIRCLYDLPIGYWRAMHQLLAAERINRPEWSATLTGLKDSDRKLRRKDAELALADHIFVASTFTKSSLALYPGKLPPIDVIPYGFPEIANGKPYSILSGQKLKLLFVGGLSQRKGIANVLEAVDYLKPYVELTIVGRKTAEKCVPLEAGLQQHRWIPSLPHRDVIALMREHDVLVFPSLFEGFGLVITEAMSQGTPVITTHRTAGPDLITHDDNGWLVDAGSTPALIAQIERLLSNPMMIKANGLAALESARKRPWPVYGRELAEKIKEVTVTG</sequence>
<reference evidence="5" key="1">
    <citation type="journal article" date="2019" name="Int. J. Syst. Evol. Microbiol.">
        <title>The Global Catalogue of Microorganisms (GCM) 10K type strain sequencing project: providing services to taxonomists for standard genome sequencing and annotation.</title>
        <authorList>
            <consortium name="The Broad Institute Genomics Platform"/>
            <consortium name="The Broad Institute Genome Sequencing Center for Infectious Disease"/>
            <person name="Wu L."/>
            <person name="Ma J."/>
        </authorList>
    </citation>
    <scope>NUCLEOTIDE SEQUENCE [LARGE SCALE GENOMIC DNA]</scope>
    <source>
        <strain evidence="5">KCTC 52416</strain>
    </source>
</reference>
<keyword evidence="2 4" id="KW-0808">Transferase</keyword>
<comment type="caution">
    <text evidence="4">The sequence shown here is derived from an EMBL/GenBank/DDBJ whole genome shotgun (WGS) entry which is preliminary data.</text>
</comment>
<dbReference type="GO" id="GO:0016757">
    <property type="term" value="F:glycosyltransferase activity"/>
    <property type="evidence" value="ECO:0007669"/>
    <property type="project" value="UniProtKB-KW"/>
</dbReference>
<dbReference type="RefSeq" id="WP_379024137.1">
    <property type="nucleotide sequence ID" value="NZ_JBHRTA010000038.1"/>
</dbReference>
<dbReference type="SUPFAM" id="SSF53756">
    <property type="entry name" value="UDP-Glycosyltransferase/glycogen phosphorylase"/>
    <property type="match status" value="1"/>
</dbReference>
<keyword evidence="5" id="KW-1185">Reference proteome</keyword>
<proteinExistence type="predicted"/>
<dbReference type="PANTHER" id="PTHR12526:SF510">
    <property type="entry name" value="D-INOSITOL 3-PHOSPHATE GLYCOSYLTRANSFERASE"/>
    <property type="match status" value="1"/>
</dbReference>
<feature type="domain" description="Glycosyl transferase family 1" evidence="3">
    <location>
        <begin position="234"/>
        <end position="372"/>
    </location>
</feature>
<dbReference type="Proteomes" id="UP001595526">
    <property type="component" value="Unassembled WGS sequence"/>
</dbReference>